<dbReference type="AlphaFoldDB" id="A0A222E8C4"/>
<dbReference type="EMBL" id="CP022540">
    <property type="protein sequence ID" value="ASP22463.1"/>
    <property type="molecule type" value="Genomic_DNA"/>
</dbReference>
<sequence length="62" mass="6964">MENPNSARGAGAFRVTSTATFTSPVDDTRGTFHASNSDARFYWDRGSNSYERLSRQFGERLL</sequence>
<evidence type="ECO:0000313" key="1">
    <source>
        <dbReference type="EMBL" id="ASP22463.1"/>
    </source>
</evidence>
<gene>
    <name evidence="1" type="ORF">ANTHELSMS3_03844</name>
</gene>
<keyword evidence="2" id="KW-1185">Reference proteome</keyword>
<accession>A0A222E8C4</accession>
<dbReference type="Proteomes" id="UP000203589">
    <property type="component" value="Chromosome"/>
</dbReference>
<dbReference type="KEGG" id="aht:ANTHELSMS3_03844"/>
<reference evidence="1 2" key="1">
    <citation type="submission" date="2017-07" db="EMBL/GenBank/DDBJ databases">
        <title>Genome Sequence of Antarctobacter heliothermus Strain SMS3 Isolated from a culture of the Diatom Skeletonema marinoi.</title>
        <authorList>
            <person name="Topel M."/>
            <person name="Pinder M.I.M."/>
            <person name="Johansson O.N."/>
            <person name="Kourtchenko O."/>
            <person name="Godhe A."/>
            <person name="Clarke A.K."/>
        </authorList>
    </citation>
    <scope>NUCLEOTIDE SEQUENCE [LARGE SCALE GENOMIC DNA]</scope>
    <source>
        <strain evidence="1 2">SMS3</strain>
    </source>
</reference>
<evidence type="ECO:0000313" key="2">
    <source>
        <dbReference type="Proteomes" id="UP000203589"/>
    </source>
</evidence>
<protein>
    <submittedName>
        <fullName evidence="1">Uncharacterized protein</fullName>
    </submittedName>
</protein>
<proteinExistence type="predicted"/>
<organism evidence="1 2">
    <name type="scientific">Antarctobacter heliothermus</name>
    <dbReference type="NCBI Taxonomy" id="74033"/>
    <lineage>
        <taxon>Bacteria</taxon>
        <taxon>Pseudomonadati</taxon>
        <taxon>Pseudomonadota</taxon>
        <taxon>Alphaproteobacteria</taxon>
        <taxon>Rhodobacterales</taxon>
        <taxon>Roseobacteraceae</taxon>
        <taxon>Antarctobacter</taxon>
    </lineage>
</organism>
<name>A0A222E8C4_9RHOB</name>